<comment type="caution">
    <text evidence="1">The sequence shown here is derived from an EMBL/GenBank/DDBJ whole genome shotgun (WGS) entry which is preliminary data.</text>
</comment>
<evidence type="ECO:0008006" key="3">
    <source>
        <dbReference type="Google" id="ProtNLM"/>
    </source>
</evidence>
<accession>A0A2G3PHR7</accession>
<dbReference type="EMBL" id="PEBD01000010">
    <property type="protein sequence ID" value="PHV65354.1"/>
    <property type="molecule type" value="Genomic_DNA"/>
</dbReference>
<dbReference type="Proteomes" id="UP000225108">
    <property type="component" value="Unassembled WGS sequence"/>
</dbReference>
<evidence type="ECO:0000313" key="1">
    <source>
        <dbReference type="EMBL" id="PHV65354.1"/>
    </source>
</evidence>
<dbReference type="AlphaFoldDB" id="A0A2G3PHR7"/>
<reference evidence="1 2" key="1">
    <citation type="submission" date="2017-10" db="EMBL/GenBank/DDBJ databases">
        <title>The draft genome sequence of Williamsia sp. BULT 1.1 isolated from the semi-arid grassland soils from South Africa.</title>
        <authorList>
            <person name="Kabwe M.H."/>
            <person name="Govender N."/>
            <person name="Mutseka Lunga P."/>
            <person name="Vikram S."/>
            <person name="Makhalanyane T.P."/>
        </authorList>
    </citation>
    <scope>NUCLEOTIDE SEQUENCE [LARGE SCALE GENOMIC DNA]</scope>
    <source>
        <strain evidence="1 2">BULT 1.1</strain>
    </source>
</reference>
<protein>
    <recommendedName>
        <fullName evidence="3">Transcriptional regulator, AbiEi antitoxin, Type IV TA system</fullName>
    </recommendedName>
</protein>
<gene>
    <name evidence="1" type="ORF">CSW57_16345</name>
</gene>
<sequence length="309" mass="33770">MGEFMEDGDGLIWRRDVIALGYSDDDIKRAVRGGMLSRIWHGAYVRTSRDLSDDAAARLRVIAAARSCNHPLVVSHTSAALLHELPLLKPSHARVHLLNGRIGGGRVESRRHLHAGKAAPSEVIEVGGIALTSLERTAVDTALAGSFDQALVIFDSALRAGADRDVMSAMVESCGPKRGVGPVRTALAAADQLAETVGESWSRAQMLASRDIPRPRLQREFYTPTGVFVARVDFEWEGRLVGEFDGLVKYGQGLMAPGQTPNDVVVAEKIREDRLRQLGLEVVRWTWADLEAGRLPEILRQAMVRAGLR</sequence>
<proteinExistence type="predicted"/>
<name>A0A2G3PHR7_WILMA</name>
<organism evidence="1 2">
    <name type="scientific">Williamsia marianensis</name>
    <dbReference type="NCBI Taxonomy" id="85044"/>
    <lineage>
        <taxon>Bacteria</taxon>
        <taxon>Bacillati</taxon>
        <taxon>Actinomycetota</taxon>
        <taxon>Actinomycetes</taxon>
        <taxon>Mycobacteriales</taxon>
        <taxon>Nocardiaceae</taxon>
        <taxon>Williamsia</taxon>
    </lineage>
</organism>
<evidence type="ECO:0000313" key="2">
    <source>
        <dbReference type="Proteomes" id="UP000225108"/>
    </source>
</evidence>
<dbReference type="RefSeq" id="WP_099383750.1">
    <property type="nucleotide sequence ID" value="NZ_PEBD01000010.1"/>
</dbReference>